<protein>
    <submittedName>
        <fullName evidence="2">Exonuclease, DNA polymerase III, epsilon subunit family</fullName>
    </submittedName>
</protein>
<dbReference type="NCBIfam" id="TIGR00573">
    <property type="entry name" value="dnaq"/>
    <property type="match status" value="1"/>
</dbReference>
<dbReference type="InterPro" id="IPR012337">
    <property type="entry name" value="RNaseH-like_sf"/>
</dbReference>
<keyword evidence="2" id="KW-0540">Nuclease</keyword>
<dbReference type="AlphaFoldDB" id="A0A101HNA7"/>
<dbReference type="GO" id="GO:0003677">
    <property type="term" value="F:DNA binding"/>
    <property type="evidence" value="ECO:0007669"/>
    <property type="project" value="InterPro"/>
</dbReference>
<dbReference type="GO" id="GO:0008408">
    <property type="term" value="F:3'-5' exonuclease activity"/>
    <property type="evidence" value="ECO:0007669"/>
    <property type="project" value="TreeGrafter"/>
</dbReference>
<dbReference type="GO" id="GO:0045004">
    <property type="term" value="P:DNA replication proofreading"/>
    <property type="evidence" value="ECO:0007669"/>
    <property type="project" value="TreeGrafter"/>
</dbReference>
<dbReference type="GO" id="GO:0005829">
    <property type="term" value="C:cytosol"/>
    <property type="evidence" value="ECO:0007669"/>
    <property type="project" value="TreeGrafter"/>
</dbReference>
<dbReference type="InterPro" id="IPR036397">
    <property type="entry name" value="RNaseH_sf"/>
</dbReference>
<keyword evidence="2" id="KW-0269">Exonuclease</keyword>
<evidence type="ECO:0000259" key="1">
    <source>
        <dbReference type="SMART" id="SM00479"/>
    </source>
</evidence>
<dbReference type="GO" id="GO:0003887">
    <property type="term" value="F:DNA-directed DNA polymerase activity"/>
    <property type="evidence" value="ECO:0007669"/>
    <property type="project" value="InterPro"/>
</dbReference>
<dbReference type="Proteomes" id="UP000054092">
    <property type="component" value="Unassembled WGS sequence"/>
</dbReference>
<dbReference type="PANTHER" id="PTHR30231:SF41">
    <property type="entry name" value="DNA POLYMERASE III SUBUNIT EPSILON"/>
    <property type="match status" value="1"/>
</dbReference>
<feature type="domain" description="Exonuclease" evidence="1">
    <location>
        <begin position="2"/>
        <end position="170"/>
    </location>
</feature>
<dbReference type="PATRIC" id="fig|1184387.3.peg.1655"/>
<organism evidence="2 3">
    <name type="scientific">Mesotoga prima</name>
    <dbReference type="NCBI Taxonomy" id="1184387"/>
    <lineage>
        <taxon>Bacteria</taxon>
        <taxon>Thermotogati</taxon>
        <taxon>Thermotogota</taxon>
        <taxon>Thermotogae</taxon>
        <taxon>Kosmotogales</taxon>
        <taxon>Kosmotogaceae</taxon>
        <taxon>Mesotoga</taxon>
    </lineage>
</organism>
<comment type="caution">
    <text evidence="2">The sequence shown here is derived from an EMBL/GenBank/DDBJ whole genome shotgun (WGS) entry which is preliminary data.</text>
</comment>
<reference evidence="3" key="1">
    <citation type="journal article" date="2015" name="MBio">
        <title>Genome-Resolved Metagenomic Analysis Reveals Roles for Candidate Phyla and Other Microbial Community Members in Biogeochemical Transformations in Oil Reservoirs.</title>
        <authorList>
            <person name="Hu P."/>
            <person name="Tom L."/>
            <person name="Singh A."/>
            <person name="Thomas B.C."/>
            <person name="Baker B.J."/>
            <person name="Piceno Y.M."/>
            <person name="Andersen G.L."/>
            <person name="Banfield J.F."/>
        </authorList>
    </citation>
    <scope>NUCLEOTIDE SEQUENCE [LARGE SCALE GENOMIC DNA]</scope>
</reference>
<sequence>MEFVVLDTETTGLSVERGARLIEVAGVRVRDWKVYRNDTFESLIDPGCIIPITITALTGISNLTVKGKPSVADVLKDFYSFVGDSTLVIHNALFDLSFINHFGIKSGLGKLDNSYIDTVEMSKTVFRYGRNNLDILLARLGIIPESRHRALGDALATADAFIAMLTRIGKNNVTRFIRNSHK</sequence>
<dbReference type="CDD" id="cd06127">
    <property type="entry name" value="DEDDh"/>
    <property type="match status" value="1"/>
</dbReference>
<name>A0A101HNA7_9BACT</name>
<proteinExistence type="predicted"/>
<accession>A0A101HNA7</accession>
<dbReference type="SUPFAM" id="SSF53098">
    <property type="entry name" value="Ribonuclease H-like"/>
    <property type="match status" value="1"/>
</dbReference>
<dbReference type="InterPro" id="IPR013520">
    <property type="entry name" value="Ribonucl_H"/>
</dbReference>
<dbReference type="EMBL" id="LGGP01000216">
    <property type="protein sequence ID" value="KUK80026.1"/>
    <property type="molecule type" value="Genomic_DNA"/>
</dbReference>
<keyword evidence="2" id="KW-0378">Hydrolase</keyword>
<evidence type="ECO:0000313" key="3">
    <source>
        <dbReference type="Proteomes" id="UP000054092"/>
    </source>
</evidence>
<dbReference type="FunFam" id="3.30.420.10:FF:000045">
    <property type="entry name" value="3'-5' exonuclease DinG"/>
    <property type="match status" value="1"/>
</dbReference>
<dbReference type="Pfam" id="PF00929">
    <property type="entry name" value="RNase_T"/>
    <property type="match status" value="1"/>
</dbReference>
<gene>
    <name evidence="2" type="ORF">XD94_1212</name>
</gene>
<dbReference type="SMART" id="SM00479">
    <property type="entry name" value="EXOIII"/>
    <property type="match status" value="1"/>
</dbReference>
<dbReference type="Gene3D" id="3.30.420.10">
    <property type="entry name" value="Ribonuclease H-like superfamily/Ribonuclease H"/>
    <property type="match status" value="1"/>
</dbReference>
<dbReference type="InterPro" id="IPR006054">
    <property type="entry name" value="DnaQ"/>
</dbReference>
<evidence type="ECO:0000313" key="2">
    <source>
        <dbReference type="EMBL" id="KUK80026.1"/>
    </source>
</evidence>
<dbReference type="PANTHER" id="PTHR30231">
    <property type="entry name" value="DNA POLYMERASE III SUBUNIT EPSILON"/>
    <property type="match status" value="1"/>
</dbReference>